<proteinExistence type="predicted"/>
<dbReference type="Proteomes" id="UP001419268">
    <property type="component" value="Unassembled WGS sequence"/>
</dbReference>
<accession>A0AAP0DZB4</accession>
<gene>
    <name evidence="2" type="ORF">Scep_030192</name>
</gene>
<keyword evidence="3" id="KW-1185">Reference proteome</keyword>
<organism evidence="2 3">
    <name type="scientific">Stephania cephalantha</name>
    <dbReference type="NCBI Taxonomy" id="152367"/>
    <lineage>
        <taxon>Eukaryota</taxon>
        <taxon>Viridiplantae</taxon>
        <taxon>Streptophyta</taxon>
        <taxon>Embryophyta</taxon>
        <taxon>Tracheophyta</taxon>
        <taxon>Spermatophyta</taxon>
        <taxon>Magnoliopsida</taxon>
        <taxon>Ranunculales</taxon>
        <taxon>Menispermaceae</taxon>
        <taxon>Menispermoideae</taxon>
        <taxon>Cissampelideae</taxon>
        <taxon>Stephania</taxon>
    </lineage>
</organism>
<evidence type="ECO:0000313" key="3">
    <source>
        <dbReference type="Proteomes" id="UP001419268"/>
    </source>
</evidence>
<protein>
    <submittedName>
        <fullName evidence="2">Uncharacterized protein</fullName>
    </submittedName>
</protein>
<feature type="region of interest" description="Disordered" evidence="1">
    <location>
        <begin position="85"/>
        <end position="110"/>
    </location>
</feature>
<reference evidence="2 3" key="1">
    <citation type="submission" date="2024-01" db="EMBL/GenBank/DDBJ databases">
        <title>Genome assemblies of Stephania.</title>
        <authorList>
            <person name="Yang L."/>
        </authorList>
    </citation>
    <scope>NUCLEOTIDE SEQUENCE [LARGE SCALE GENOMIC DNA]</scope>
    <source>
        <strain evidence="2">JXDWG</strain>
        <tissue evidence="2">Leaf</tissue>
    </source>
</reference>
<dbReference type="EMBL" id="JBBNAG010000013">
    <property type="protein sequence ID" value="KAK9083721.1"/>
    <property type="molecule type" value="Genomic_DNA"/>
</dbReference>
<evidence type="ECO:0000313" key="2">
    <source>
        <dbReference type="EMBL" id="KAK9083721.1"/>
    </source>
</evidence>
<dbReference type="AlphaFoldDB" id="A0AAP0DZB4"/>
<evidence type="ECO:0000256" key="1">
    <source>
        <dbReference type="SAM" id="MobiDB-lite"/>
    </source>
</evidence>
<sequence>MAEIEGWICVISELVFHDLIIGSLSPNKPPLFQRFLYLSHSLSLEASVSSQRFISTLDLFDSDSTTSSIFNMSCVVTWCCHSSTSQKKKKKKKKSTFEGKQTQEKDLCSSSTNNSKNLNIYQPINQTMHETDSFKGWVIQVAVLLIILSP</sequence>
<feature type="compositionally biased region" description="Basic and acidic residues" evidence="1">
    <location>
        <begin position="95"/>
        <end position="107"/>
    </location>
</feature>
<name>A0AAP0DZB4_9MAGN</name>
<comment type="caution">
    <text evidence="2">The sequence shown here is derived from an EMBL/GenBank/DDBJ whole genome shotgun (WGS) entry which is preliminary data.</text>
</comment>